<accession>A0A0F9B534</accession>
<evidence type="ECO:0000313" key="1">
    <source>
        <dbReference type="EMBL" id="KKL08897.1"/>
    </source>
</evidence>
<organism evidence="1">
    <name type="scientific">marine sediment metagenome</name>
    <dbReference type="NCBI Taxonomy" id="412755"/>
    <lineage>
        <taxon>unclassified sequences</taxon>
        <taxon>metagenomes</taxon>
        <taxon>ecological metagenomes</taxon>
    </lineage>
</organism>
<comment type="caution">
    <text evidence="1">The sequence shown here is derived from an EMBL/GenBank/DDBJ whole genome shotgun (WGS) entry which is preliminary data.</text>
</comment>
<sequence>TQSQGDKIREELDEHIDKMRIEYGKKIKLMK</sequence>
<proteinExistence type="predicted"/>
<dbReference type="AlphaFoldDB" id="A0A0F9B534"/>
<gene>
    <name evidence="1" type="ORF">LCGC14_2571290</name>
</gene>
<name>A0A0F9B534_9ZZZZ</name>
<protein>
    <submittedName>
        <fullName evidence="1">Uncharacterized protein</fullName>
    </submittedName>
</protein>
<dbReference type="EMBL" id="LAZR01042699">
    <property type="protein sequence ID" value="KKL08897.1"/>
    <property type="molecule type" value="Genomic_DNA"/>
</dbReference>
<reference evidence="1" key="1">
    <citation type="journal article" date="2015" name="Nature">
        <title>Complex archaea that bridge the gap between prokaryotes and eukaryotes.</title>
        <authorList>
            <person name="Spang A."/>
            <person name="Saw J.H."/>
            <person name="Jorgensen S.L."/>
            <person name="Zaremba-Niedzwiedzka K."/>
            <person name="Martijn J."/>
            <person name="Lind A.E."/>
            <person name="van Eijk R."/>
            <person name="Schleper C."/>
            <person name="Guy L."/>
            <person name="Ettema T.J."/>
        </authorList>
    </citation>
    <scope>NUCLEOTIDE SEQUENCE</scope>
</reference>
<feature type="non-terminal residue" evidence="1">
    <location>
        <position position="1"/>
    </location>
</feature>